<dbReference type="PANTHER" id="PTHR28234">
    <property type="entry name" value="NUCLEAR CONTROL OF ATPASE PROTEIN 2"/>
    <property type="match status" value="1"/>
</dbReference>
<keyword evidence="2 6" id="KW-0812">Transmembrane</keyword>
<evidence type="ECO:0000313" key="8">
    <source>
        <dbReference type="Proteomes" id="UP000305948"/>
    </source>
</evidence>
<proteinExistence type="predicted"/>
<evidence type="ECO:0000256" key="5">
    <source>
        <dbReference type="ARBA" id="ARBA00023136"/>
    </source>
</evidence>
<dbReference type="EMBL" id="ML213509">
    <property type="protein sequence ID" value="TFK52609.1"/>
    <property type="molecule type" value="Genomic_DNA"/>
</dbReference>
<name>A0A5C3N4B0_9AGAM</name>
<dbReference type="PANTHER" id="PTHR28234:SF1">
    <property type="entry name" value="NUCLEAR CONTROL OF ATPASE PROTEIN 2"/>
    <property type="match status" value="1"/>
</dbReference>
<dbReference type="Pfam" id="PF08637">
    <property type="entry name" value="NCA2"/>
    <property type="match status" value="1"/>
</dbReference>
<gene>
    <name evidence="7" type="ORF">OE88DRAFT_1718403</name>
</gene>
<dbReference type="AlphaFoldDB" id="A0A5C3N4B0"/>
<evidence type="ECO:0000256" key="6">
    <source>
        <dbReference type="SAM" id="Phobius"/>
    </source>
</evidence>
<dbReference type="GO" id="GO:0005741">
    <property type="term" value="C:mitochondrial outer membrane"/>
    <property type="evidence" value="ECO:0007669"/>
    <property type="project" value="TreeGrafter"/>
</dbReference>
<feature type="transmembrane region" description="Helical" evidence="6">
    <location>
        <begin position="493"/>
        <end position="516"/>
    </location>
</feature>
<dbReference type="OrthoDB" id="413313at2759"/>
<evidence type="ECO:0000256" key="3">
    <source>
        <dbReference type="ARBA" id="ARBA00022989"/>
    </source>
</evidence>
<organism evidence="7 8">
    <name type="scientific">Heliocybe sulcata</name>
    <dbReference type="NCBI Taxonomy" id="5364"/>
    <lineage>
        <taxon>Eukaryota</taxon>
        <taxon>Fungi</taxon>
        <taxon>Dikarya</taxon>
        <taxon>Basidiomycota</taxon>
        <taxon>Agaricomycotina</taxon>
        <taxon>Agaricomycetes</taxon>
        <taxon>Gloeophyllales</taxon>
        <taxon>Gloeophyllaceae</taxon>
        <taxon>Heliocybe</taxon>
    </lineage>
</organism>
<keyword evidence="3 6" id="KW-1133">Transmembrane helix</keyword>
<accession>A0A5C3N4B0</accession>
<keyword evidence="4" id="KW-0496">Mitochondrion</keyword>
<dbReference type="Proteomes" id="UP000305948">
    <property type="component" value="Unassembled WGS sequence"/>
</dbReference>
<protein>
    <submittedName>
        <fullName evidence="7">NCA2-domain-containing protein</fullName>
    </submittedName>
</protein>
<keyword evidence="8" id="KW-1185">Reference proteome</keyword>
<evidence type="ECO:0000256" key="2">
    <source>
        <dbReference type="ARBA" id="ARBA00022692"/>
    </source>
</evidence>
<reference evidence="7 8" key="1">
    <citation type="journal article" date="2019" name="Nat. Ecol. Evol.">
        <title>Megaphylogeny resolves global patterns of mushroom evolution.</title>
        <authorList>
            <person name="Varga T."/>
            <person name="Krizsan K."/>
            <person name="Foldi C."/>
            <person name="Dima B."/>
            <person name="Sanchez-Garcia M."/>
            <person name="Sanchez-Ramirez S."/>
            <person name="Szollosi G.J."/>
            <person name="Szarkandi J.G."/>
            <person name="Papp V."/>
            <person name="Albert L."/>
            <person name="Andreopoulos W."/>
            <person name="Angelini C."/>
            <person name="Antonin V."/>
            <person name="Barry K.W."/>
            <person name="Bougher N.L."/>
            <person name="Buchanan P."/>
            <person name="Buyck B."/>
            <person name="Bense V."/>
            <person name="Catcheside P."/>
            <person name="Chovatia M."/>
            <person name="Cooper J."/>
            <person name="Damon W."/>
            <person name="Desjardin D."/>
            <person name="Finy P."/>
            <person name="Geml J."/>
            <person name="Haridas S."/>
            <person name="Hughes K."/>
            <person name="Justo A."/>
            <person name="Karasinski D."/>
            <person name="Kautmanova I."/>
            <person name="Kiss B."/>
            <person name="Kocsube S."/>
            <person name="Kotiranta H."/>
            <person name="LaButti K.M."/>
            <person name="Lechner B.E."/>
            <person name="Liimatainen K."/>
            <person name="Lipzen A."/>
            <person name="Lukacs Z."/>
            <person name="Mihaltcheva S."/>
            <person name="Morgado L.N."/>
            <person name="Niskanen T."/>
            <person name="Noordeloos M.E."/>
            <person name="Ohm R.A."/>
            <person name="Ortiz-Santana B."/>
            <person name="Ovrebo C."/>
            <person name="Racz N."/>
            <person name="Riley R."/>
            <person name="Savchenko A."/>
            <person name="Shiryaev A."/>
            <person name="Soop K."/>
            <person name="Spirin V."/>
            <person name="Szebenyi C."/>
            <person name="Tomsovsky M."/>
            <person name="Tulloss R.E."/>
            <person name="Uehling J."/>
            <person name="Grigoriev I.V."/>
            <person name="Vagvolgyi C."/>
            <person name="Papp T."/>
            <person name="Martin F.M."/>
            <person name="Miettinen O."/>
            <person name="Hibbett D.S."/>
            <person name="Nagy L.G."/>
        </authorList>
    </citation>
    <scope>NUCLEOTIDE SEQUENCE [LARGE SCALE GENOMIC DNA]</scope>
    <source>
        <strain evidence="7 8">OMC1185</strain>
    </source>
</reference>
<keyword evidence="5 6" id="KW-0472">Membrane</keyword>
<comment type="subcellular location">
    <subcellularLocation>
        <location evidence="1">Mitochondrion membrane</location>
        <topology evidence="1">Multi-pass membrane protein</topology>
    </subcellularLocation>
</comment>
<sequence>MSTFVAYQTDGLILSTIPKHVPKPVPKRGLSAQSLPELPPSPETDQLNTLLLALKPPLSPEQLRKTVDDLQSLETKRPGYGSQEDAAVKVAVLGRLTVGVYAEALSACLSQASEAEREGQWWSEIERSRRNAAWYLLQTLPVRLVNLMHTLLQTIRSQTQSLEARQIFSPSSILHALQTLAHNASPLRPNLLTTSLFPHLHTEPHLLTALPTASTSIRSWYQTLLHYFALPISLTHQECFLKRKSLEKIRNDKAERLGALSGMRPWLERALRSGDETKLTQFVSIMQSLVTNTSVTASPGLLMSLSTLTAHTPAPVPADLHRPPRLTLMWPRLILGPPLALYAFKWFWAERESLDELARQAVETVRGFWNGWIVEPVRDIVRTVRAGGEGGVIVRKEGVEADLQSLERMVLSLAREKLAYDAQQLDELASKVRVGDLTPVMEIYEQDIKSPIKSAVAGTLVRTLFVQVQKAKVDIDQALSGIDKLLKSQELTFAFVGVAPALAVVYVGAGALIRLWTGGRGRGRFGGRRRREGVLADMRRIERLLIFQPASESKSSAPHEGNSEKDIPPLTSGLLLLSLTHLRQYAEAWLPAGRVREGFLEDVRDLEEPGLGRGEKIRVVERMWRCWEGVLGWGSV</sequence>
<evidence type="ECO:0000313" key="7">
    <source>
        <dbReference type="EMBL" id="TFK52609.1"/>
    </source>
</evidence>
<dbReference type="InterPro" id="IPR013946">
    <property type="entry name" value="NCA2-like"/>
</dbReference>
<evidence type="ECO:0000256" key="1">
    <source>
        <dbReference type="ARBA" id="ARBA00004225"/>
    </source>
</evidence>
<dbReference type="STRING" id="5364.A0A5C3N4B0"/>
<evidence type="ECO:0000256" key="4">
    <source>
        <dbReference type="ARBA" id="ARBA00023128"/>
    </source>
</evidence>